<feature type="domain" description="Acyltransferase 3" evidence="2">
    <location>
        <begin position="61"/>
        <end position="456"/>
    </location>
</feature>
<accession>N1PGV7</accession>
<feature type="transmembrane region" description="Helical" evidence="1">
    <location>
        <begin position="364"/>
        <end position="383"/>
    </location>
</feature>
<dbReference type="PANTHER" id="PTHR23028:SF134">
    <property type="entry name" value="PUTATIVE (AFU_ORTHOLOGUE AFUA_4G08520)-RELATED"/>
    <property type="match status" value="1"/>
</dbReference>
<feature type="transmembrane region" description="Helical" evidence="1">
    <location>
        <begin position="313"/>
        <end position="330"/>
    </location>
</feature>
<proteinExistence type="predicted"/>
<feature type="transmembrane region" description="Helical" evidence="1">
    <location>
        <begin position="129"/>
        <end position="148"/>
    </location>
</feature>
<dbReference type="OrthoDB" id="5819582at2759"/>
<evidence type="ECO:0000313" key="4">
    <source>
        <dbReference type="Proteomes" id="UP000016933"/>
    </source>
</evidence>
<protein>
    <recommendedName>
        <fullName evidence="2">Acyltransferase 3 domain-containing protein</fullName>
    </recommendedName>
</protein>
<dbReference type="PANTHER" id="PTHR23028">
    <property type="entry name" value="ACETYLTRANSFERASE"/>
    <property type="match status" value="1"/>
</dbReference>
<evidence type="ECO:0000313" key="3">
    <source>
        <dbReference type="EMBL" id="EME40760.1"/>
    </source>
</evidence>
<name>N1PGV7_DOTSN</name>
<dbReference type="HOGENOM" id="CLU_005679_13_3_1"/>
<keyword evidence="1" id="KW-1133">Transmembrane helix</keyword>
<reference evidence="3 4" key="2">
    <citation type="journal article" date="2012" name="PLoS Pathog.">
        <title>Diverse lifestyles and strategies of plant pathogenesis encoded in the genomes of eighteen Dothideomycetes fungi.</title>
        <authorList>
            <person name="Ohm R.A."/>
            <person name="Feau N."/>
            <person name="Henrissat B."/>
            <person name="Schoch C.L."/>
            <person name="Horwitz B.A."/>
            <person name="Barry K.W."/>
            <person name="Condon B.J."/>
            <person name="Copeland A.C."/>
            <person name="Dhillon B."/>
            <person name="Glaser F."/>
            <person name="Hesse C.N."/>
            <person name="Kosti I."/>
            <person name="LaButti K."/>
            <person name="Lindquist E.A."/>
            <person name="Lucas S."/>
            <person name="Salamov A.A."/>
            <person name="Bradshaw R.E."/>
            <person name="Ciuffetti L."/>
            <person name="Hamelin R.C."/>
            <person name="Kema G.H.J."/>
            <person name="Lawrence C."/>
            <person name="Scott J.A."/>
            <person name="Spatafora J.W."/>
            <person name="Turgeon B.G."/>
            <person name="de Wit P.J.G.M."/>
            <person name="Zhong S."/>
            <person name="Goodwin S.B."/>
            <person name="Grigoriev I.V."/>
        </authorList>
    </citation>
    <scope>NUCLEOTIDE SEQUENCE [LARGE SCALE GENOMIC DNA]</scope>
    <source>
        <strain evidence="4">NZE10 / CBS 128990</strain>
    </source>
</reference>
<dbReference type="OMA" id="WNEPKPE"/>
<dbReference type="GO" id="GO:0016747">
    <property type="term" value="F:acyltransferase activity, transferring groups other than amino-acyl groups"/>
    <property type="evidence" value="ECO:0007669"/>
    <property type="project" value="InterPro"/>
</dbReference>
<dbReference type="AlphaFoldDB" id="N1PGV7"/>
<dbReference type="InterPro" id="IPR050879">
    <property type="entry name" value="Acyltransferase_3"/>
</dbReference>
<dbReference type="eggNOG" id="ENOG502SHP9">
    <property type="taxonomic scope" value="Eukaryota"/>
</dbReference>
<dbReference type="Proteomes" id="UP000016933">
    <property type="component" value="Unassembled WGS sequence"/>
</dbReference>
<feature type="transmembrane region" description="Helical" evidence="1">
    <location>
        <begin position="395"/>
        <end position="411"/>
    </location>
</feature>
<organism evidence="3 4">
    <name type="scientific">Dothistroma septosporum (strain NZE10 / CBS 128990)</name>
    <name type="common">Red band needle blight fungus</name>
    <name type="synonym">Mycosphaerella pini</name>
    <dbReference type="NCBI Taxonomy" id="675120"/>
    <lineage>
        <taxon>Eukaryota</taxon>
        <taxon>Fungi</taxon>
        <taxon>Dikarya</taxon>
        <taxon>Ascomycota</taxon>
        <taxon>Pezizomycotina</taxon>
        <taxon>Dothideomycetes</taxon>
        <taxon>Dothideomycetidae</taxon>
        <taxon>Mycosphaerellales</taxon>
        <taxon>Mycosphaerellaceae</taxon>
        <taxon>Dothistroma</taxon>
    </lineage>
</organism>
<feature type="transmembrane region" description="Helical" evidence="1">
    <location>
        <begin position="448"/>
        <end position="473"/>
    </location>
</feature>
<keyword evidence="4" id="KW-1185">Reference proteome</keyword>
<keyword evidence="1" id="KW-0812">Transmembrane</keyword>
<feature type="transmembrane region" description="Helical" evidence="1">
    <location>
        <begin position="245"/>
        <end position="263"/>
    </location>
</feature>
<dbReference type="Pfam" id="PF01757">
    <property type="entry name" value="Acyl_transf_3"/>
    <property type="match status" value="1"/>
</dbReference>
<sequence>MNLNDLRRRRQLVQNRFFIAVIYLTDPRNWNIFLLKTSWKTKLTLKNLTGYPLASSTFETSWLDGLRGMAAFFVMTSHYGSDLYWPYAYEAPYGSTMIDFKGKSSGPPFTQFWRLPIVRIFMTSGHTQVSIFFVLSGFVLSWGALGKIQKGDTSKLVGSLASATLRRWLRLYLPCFVVASFGCVVAYVTLAPNAPLKRESFRAQVWDLIVANEVFGDWTKLHRVGFAVFHPYNAVMWTMPLEFEGSMLVFLLLLAISRVRQFWKRTAIIGYVSAYSYHKAHWTYWLFSSGVLLANYVRHMGGFKKLAARQTRTSSSFWCLSLLVALLLMGNPQKNEPNNFTRPGYEWLDSLVPFNWLHEENGSRIWFCWSGLLFVACAIHLPAMQRVYNMRFPRYLGYISFMLYLTHRILSDTFGKALRFALCRQFGRGNYINETAGTIVGGNPLLTFFMYAVIMLFQMPTALLVAYWVTVWVDEPIVRFARSVDSWLTTGGEEQEESLQAEARAESLPRHYQDVLLSQQELGSMPVLVMDEVEDEQYKEVPALLATQIEMTQVTVPDETIPQRRKEDDSGLV</sequence>
<dbReference type="InterPro" id="IPR002656">
    <property type="entry name" value="Acyl_transf_3_dom"/>
</dbReference>
<gene>
    <name evidence="3" type="ORF">DOTSEDRAFT_74343</name>
</gene>
<keyword evidence="1" id="KW-0472">Membrane</keyword>
<dbReference type="EMBL" id="KB446543">
    <property type="protein sequence ID" value="EME40760.1"/>
    <property type="molecule type" value="Genomic_DNA"/>
</dbReference>
<feature type="transmembrane region" description="Helical" evidence="1">
    <location>
        <begin position="168"/>
        <end position="190"/>
    </location>
</feature>
<evidence type="ECO:0000259" key="2">
    <source>
        <dbReference type="Pfam" id="PF01757"/>
    </source>
</evidence>
<reference evidence="4" key="1">
    <citation type="journal article" date="2012" name="PLoS Genet.">
        <title>The genomes of the fungal plant pathogens Cladosporium fulvum and Dothistroma septosporum reveal adaptation to different hosts and lifestyles but also signatures of common ancestry.</title>
        <authorList>
            <person name="de Wit P.J.G.M."/>
            <person name="van der Burgt A."/>
            <person name="Oekmen B."/>
            <person name="Stergiopoulos I."/>
            <person name="Abd-Elsalam K.A."/>
            <person name="Aerts A.L."/>
            <person name="Bahkali A.H."/>
            <person name="Beenen H.G."/>
            <person name="Chettri P."/>
            <person name="Cox M.P."/>
            <person name="Datema E."/>
            <person name="de Vries R.P."/>
            <person name="Dhillon B."/>
            <person name="Ganley A.R."/>
            <person name="Griffiths S.A."/>
            <person name="Guo Y."/>
            <person name="Hamelin R.C."/>
            <person name="Henrissat B."/>
            <person name="Kabir M.S."/>
            <person name="Jashni M.K."/>
            <person name="Kema G."/>
            <person name="Klaubauf S."/>
            <person name="Lapidus A."/>
            <person name="Levasseur A."/>
            <person name="Lindquist E."/>
            <person name="Mehrabi R."/>
            <person name="Ohm R.A."/>
            <person name="Owen T.J."/>
            <person name="Salamov A."/>
            <person name="Schwelm A."/>
            <person name="Schijlen E."/>
            <person name="Sun H."/>
            <person name="van den Burg H.A."/>
            <person name="van Ham R.C.H.J."/>
            <person name="Zhang S."/>
            <person name="Goodwin S.B."/>
            <person name="Grigoriev I.V."/>
            <person name="Collemare J."/>
            <person name="Bradshaw R.E."/>
        </authorList>
    </citation>
    <scope>NUCLEOTIDE SEQUENCE [LARGE SCALE GENOMIC DNA]</scope>
    <source>
        <strain evidence="4">NZE10 / CBS 128990</strain>
    </source>
</reference>
<evidence type="ECO:0000256" key="1">
    <source>
        <dbReference type="SAM" id="Phobius"/>
    </source>
</evidence>